<dbReference type="Pfam" id="PF25828">
    <property type="entry name" value="CC_Cfap43"/>
    <property type="match status" value="1"/>
</dbReference>
<dbReference type="STRING" id="1754192.A0A1Y1XMG5"/>
<feature type="coiled-coil region" evidence="10">
    <location>
        <begin position="1263"/>
        <end position="1297"/>
    </location>
</feature>
<dbReference type="InterPro" id="IPR036322">
    <property type="entry name" value="WD40_repeat_dom_sf"/>
</dbReference>
<name>A0A1Y1XMG5_9FUNG</name>
<dbReference type="OrthoDB" id="64353at2759"/>
<evidence type="ECO:0000256" key="3">
    <source>
        <dbReference type="ARBA" id="ARBA00022574"/>
    </source>
</evidence>
<feature type="coiled-coil region" evidence="10">
    <location>
        <begin position="1351"/>
        <end position="1378"/>
    </location>
</feature>
<evidence type="ECO:0000256" key="2">
    <source>
        <dbReference type="ARBA" id="ARBA00022490"/>
    </source>
</evidence>
<sequence>MEFYGEFTLADTRGISQNIKPLYVTSTIFCYLSGNCINFVERKKKEQSSYSYYSDDDSSKYFYQDVNHKMSVNHITAITTYPRTSIFSYSEYNTNKINIYNYPSLSIQSTININQNENVRAMAFSSDGKLLAILTDYPKFTVSIWKWKKEKLLCSYEIGKKVDYISFNPLNRNQLCASGNGHIYFMEIIESFKSHSISCVNGEFSTKNVSNFIAEHIITLSKINNMDSNLFLNAISDNTVECNPIRLNLIPDKHKWGINNVVIANSMDGDYLYEYDINTGQCKIVLSAIYLGGVFLNKEYTDNEHFVDLINEELINGYNNDNNILKNHYIEDYIGSHNVKSYIITTKDVIIGGEDGTIKWVDLENLSTITRKEHISDSNIEDIIVSPNYDEILIYTKNKRLYSYDLLENKKTMIIDDYSHNITSLDSYDLDNITVTCSSNGSLYFWNSDNYSLMAKYSVDNTSFTSVKCSPISNILAVGSENGVIRLYDTENVKYSPDNELNVQLIDKYKEFRKNLELSKITEKDKEVNIDEKDENKFEYLKENSINYKELFIIIRNKISNYPIKHMAYEPNGNLLCVGVQEERLYLIDTISRFTILGYLNYSGSIVDIAWGIDLTIVDEDEEDDEEVDEEINNIKTLFVLVVNPDGKSSSIYKYVLDVSLLPTSYSEKITDACTSYNIFKIDDVVTGFSQIPKQYSEGKEVFNLACIDKSIKSYMLPIVTNMEEVQIEIEFNGYINEVKSNHYKSGIKVQAINNNEWLLSYSLDGFVIIHMNMDLKENIKFLATLSLEGGLKKCLMRYDCKKIITIGNDNILRFWEWKLTPNGKKRLSEFEHELQMINNLKIPIGDNIKATINTLKKSNKFQLDYPDNDKEQIYFYSQQEQKSEKDILNQNISEFQENIKNKIEELRLKYISLIEKNDQLRDIEKLEPLEFTIDYDEKNRLNSKLEEEIKEHRRELEKDNLKIQIIKERIKNECWDSMDVVGKTVKSFKENKLTGKKIKVMNYPIRKKSDKEIKTIEKILRIRKIQLKVEPVIDKINADKYKDIEAIVGKSDELNNDSTSNINNNNNNNAKTTTNSNIKVPETNNNATDVKLKSSYEDYLYNAFDLVTNERKRIQIYILEEIISDIKKQFNEKFDEQVKSKNDILSKIEEKNERIQTIIDELKMTEEIFQPILDNDEIPDSCLQLDESEIKAEKYLTEEEKRKLEEKRLIEEQRLKERLEDNWQERALLEMMNGSLDEKNDKDKEMIFVKPECMSKPKEELTEDEIKQIKEYEKKIEAYMEEQEKYKKVLETELRKHQGFITELITNYDDELNKLFNLKLSTDQLIFQNELKIIKLYQGILFWEKIEYQNAALNQHLEDLTREKIKYSSEIPEIKKDLEKCKEDYELTVHKDKEIEKAFRKEFHQYEHCFETLLKIFKKRGKNDFDIFDEKAKTSLNPFKESELKFESDNKKLNNYDVNDEEIPEGFEPELWNKMLEMRSKKIESEKEVQYMLKKFNKMQLLTQNYIKESENYKQRCENGNKRIPEIEEYIFQGIYNLECLFQLKQGQVEYPQSLVVTDYSDAVLINRKIIEQFNEVILNLGHSKIEALKEMKEYRKGISALEWENKVLDFQADDLILKTKHIQLLRVTKHIQDYIKIGGEDKFPAEMQALERRGEYSEKAFLHKVENQKKVIKKINEEIQTKLTENIKLDKKIKALEEAVIERKKINDIEVSHHNYSDQCNDARYQEIIERRRLVDLARLQAKDISILRDEVERLRLKTFPAFPSSVN</sequence>
<feature type="coiled-coil region" evidence="10">
    <location>
        <begin position="1132"/>
        <end position="1169"/>
    </location>
</feature>
<keyword evidence="5 10" id="KW-0175">Coiled coil</keyword>
<feature type="coiled-coil region" evidence="10">
    <location>
        <begin position="1664"/>
        <end position="1701"/>
    </location>
</feature>
<dbReference type="PANTHER" id="PTHR14885:SF1">
    <property type="entry name" value="CILIA- AND FLAGELLA-ASSOCIATED PROTEIN 43"/>
    <property type="match status" value="1"/>
</dbReference>
<dbReference type="InterPro" id="IPR015943">
    <property type="entry name" value="WD40/YVTN_repeat-like_dom_sf"/>
</dbReference>
<keyword evidence="7" id="KW-0966">Cell projection</keyword>
<evidence type="ECO:0000313" key="12">
    <source>
        <dbReference type="EMBL" id="ORX86921.1"/>
    </source>
</evidence>
<reference evidence="12 13" key="2">
    <citation type="submission" date="2016-08" db="EMBL/GenBank/DDBJ databases">
        <title>Pervasive Adenine N6-methylation of Active Genes in Fungi.</title>
        <authorList>
            <consortium name="DOE Joint Genome Institute"/>
            <person name="Mondo S.J."/>
            <person name="Dannebaum R.O."/>
            <person name="Kuo R.C."/>
            <person name="Labutti K."/>
            <person name="Haridas S."/>
            <person name="Kuo A."/>
            <person name="Salamov A."/>
            <person name="Ahrendt S.R."/>
            <person name="Lipzen A."/>
            <person name="Sullivan W."/>
            <person name="Andreopoulos W.B."/>
            <person name="Clum A."/>
            <person name="Lindquist E."/>
            <person name="Daum C."/>
            <person name="Ramamoorthy G.K."/>
            <person name="Gryganskyi A."/>
            <person name="Culley D."/>
            <person name="Magnuson J.K."/>
            <person name="James T.Y."/>
            <person name="O'Malley M.A."/>
            <person name="Stajich J.E."/>
            <person name="Spatafora J.W."/>
            <person name="Visel A."/>
            <person name="Grigoriev I.V."/>
        </authorList>
    </citation>
    <scope>NUCLEOTIDE SEQUENCE [LARGE SCALE GENOMIC DNA]</scope>
    <source>
        <strain evidence="12 13">S4</strain>
    </source>
</reference>
<feature type="coiled-coil region" evidence="10">
    <location>
        <begin position="879"/>
        <end position="974"/>
    </location>
</feature>
<keyword evidence="2" id="KW-0963">Cytoplasm</keyword>
<comment type="similarity">
    <text evidence="8">Belongs to the CFAP43 family.</text>
</comment>
<evidence type="ECO:0000256" key="5">
    <source>
        <dbReference type="ARBA" id="ARBA00023054"/>
    </source>
</evidence>
<gene>
    <name evidence="12" type="ORF">BCR32DRAFT_264673</name>
</gene>
<feature type="compositionally biased region" description="Low complexity" evidence="11">
    <location>
        <begin position="1059"/>
        <end position="1078"/>
    </location>
</feature>
<comment type="caution">
    <text evidence="12">The sequence shown here is derived from an EMBL/GenBank/DDBJ whole genome shotgun (WGS) entry which is preliminary data.</text>
</comment>
<dbReference type="SMART" id="SM00320">
    <property type="entry name" value="WD40"/>
    <property type="match status" value="5"/>
</dbReference>
<proteinExistence type="inferred from homology"/>
<evidence type="ECO:0000313" key="13">
    <source>
        <dbReference type="Proteomes" id="UP000193944"/>
    </source>
</evidence>
<evidence type="ECO:0000256" key="10">
    <source>
        <dbReference type="SAM" id="Coils"/>
    </source>
</evidence>
<dbReference type="Gene3D" id="2.130.10.10">
    <property type="entry name" value="YVTN repeat-like/Quinoprotein amine dehydrogenase"/>
    <property type="match status" value="2"/>
</dbReference>
<organism evidence="12 13">
    <name type="scientific">Anaeromyces robustus</name>
    <dbReference type="NCBI Taxonomy" id="1754192"/>
    <lineage>
        <taxon>Eukaryota</taxon>
        <taxon>Fungi</taxon>
        <taxon>Fungi incertae sedis</taxon>
        <taxon>Chytridiomycota</taxon>
        <taxon>Chytridiomycota incertae sedis</taxon>
        <taxon>Neocallimastigomycetes</taxon>
        <taxon>Neocallimastigales</taxon>
        <taxon>Neocallimastigaceae</taxon>
        <taxon>Anaeromyces</taxon>
    </lineage>
</organism>
<keyword evidence="4" id="KW-0677">Repeat</keyword>
<reference evidence="12 13" key="1">
    <citation type="submission" date="2016-08" db="EMBL/GenBank/DDBJ databases">
        <title>A Parts List for Fungal Cellulosomes Revealed by Comparative Genomics.</title>
        <authorList>
            <consortium name="DOE Joint Genome Institute"/>
            <person name="Haitjema C.H."/>
            <person name="Gilmore S.P."/>
            <person name="Henske J.K."/>
            <person name="Solomon K.V."/>
            <person name="De Groot R."/>
            <person name="Kuo A."/>
            <person name="Mondo S.J."/>
            <person name="Salamov A.A."/>
            <person name="Labutti K."/>
            <person name="Zhao Z."/>
            <person name="Chiniquy J."/>
            <person name="Barry K."/>
            <person name="Brewer H.M."/>
            <person name="Purvine S.O."/>
            <person name="Wright A.T."/>
            <person name="Boxma B."/>
            <person name="Van Alen T."/>
            <person name="Hackstein J.H."/>
            <person name="Baker S.E."/>
            <person name="Grigoriev I.V."/>
            <person name="O'Malley M.A."/>
        </authorList>
    </citation>
    <scope>NUCLEOTIDE SEQUENCE [LARGE SCALE GENOMIC DNA]</scope>
    <source>
        <strain evidence="12 13">S4</strain>
    </source>
</reference>
<protein>
    <recommendedName>
        <fullName evidence="9">Cilia- and flagella-associated protein 43</fullName>
    </recommendedName>
</protein>
<evidence type="ECO:0000256" key="8">
    <source>
        <dbReference type="ARBA" id="ARBA00023605"/>
    </source>
</evidence>
<evidence type="ECO:0000256" key="11">
    <source>
        <dbReference type="SAM" id="MobiDB-lite"/>
    </source>
</evidence>
<evidence type="ECO:0000256" key="7">
    <source>
        <dbReference type="ARBA" id="ARBA00023273"/>
    </source>
</evidence>
<evidence type="ECO:0000256" key="1">
    <source>
        <dbReference type="ARBA" id="ARBA00004430"/>
    </source>
</evidence>
<dbReference type="Proteomes" id="UP000193944">
    <property type="component" value="Unassembled WGS sequence"/>
</dbReference>
<comment type="subcellular location">
    <subcellularLocation>
        <location evidence="1">Cytoplasm</location>
        <location evidence="1">Cytoskeleton</location>
        <location evidence="1">Cilium axoneme</location>
    </subcellularLocation>
</comment>
<accession>A0A1Y1XMG5</accession>
<dbReference type="EMBL" id="MCFG01000015">
    <property type="protein sequence ID" value="ORX86921.1"/>
    <property type="molecule type" value="Genomic_DNA"/>
</dbReference>
<dbReference type="GO" id="GO:0005930">
    <property type="term" value="C:axoneme"/>
    <property type="evidence" value="ECO:0007669"/>
    <property type="project" value="UniProtKB-SubCell"/>
</dbReference>
<dbReference type="PANTHER" id="PTHR14885">
    <property type="entry name" value="CILIA- AND FLAGELLA-ASSOCIATED PROTEIN 43-RELATED"/>
    <property type="match status" value="1"/>
</dbReference>
<evidence type="ECO:0000256" key="9">
    <source>
        <dbReference type="ARBA" id="ARBA00023662"/>
    </source>
</evidence>
<feature type="region of interest" description="Disordered" evidence="11">
    <location>
        <begin position="1059"/>
        <end position="1083"/>
    </location>
</feature>
<keyword evidence="13" id="KW-1185">Reference proteome</keyword>
<keyword evidence="6" id="KW-0206">Cytoskeleton</keyword>
<dbReference type="GO" id="GO:0060271">
    <property type="term" value="P:cilium assembly"/>
    <property type="evidence" value="ECO:0007669"/>
    <property type="project" value="TreeGrafter"/>
</dbReference>
<evidence type="ECO:0000256" key="4">
    <source>
        <dbReference type="ARBA" id="ARBA00022737"/>
    </source>
</evidence>
<dbReference type="SUPFAM" id="SSF50978">
    <property type="entry name" value="WD40 repeat-like"/>
    <property type="match status" value="2"/>
</dbReference>
<keyword evidence="3" id="KW-0853">WD repeat</keyword>
<dbReference type="InterPro" id="IPR001680">
    <property type="entry name" value="WD40_rpt"/>
</dbReference>
<evidence type="ECO:0000256" key="6">
    <source>
        <dbReference type="ARBA" id="ARBA00023212"/>
    </source>
</evidence>